<dbReference type="EMBL" id="DF847963">
    <property type="protein sequence ID" value="GAT52823.1"/>
    <property type="molecule type" value="Genomic_DNA"/>
</dbReference>
<accession>A0ABQ0LP00</accession>
<sequence length="618" mass="69583">MNHHWHVHLPKPALDHDGPSLKKHINALETSLRRSLQPSQTATVHRPRSPAFLTYRERFQPDSGDHEWRERRAFRGGRTPADVATTTLRLAPSSEAKRAATSRKTLNDIFSAPGCRIRRAEPRACEADAGRDMVERTGLGLCGWGRVKRPTYQLRENRLARRDPQPRHRADCAVHRPIAPATLLSLRRTKGSTTLVVSSYIHTHTHIHGNRTSLLLVPSPYLRRALDAACQHWRRRSPPAQPTIPPYILILRSNLCCHSLARQSSLPQNIRCTEPARLSLVAVVEGKYMCEDDSILNAVRKLRSLRGRACAKPVLLTCPLLSALLLRATLLPPWTRYPSRPRSSPPQAPTLGPGVVLEHRASTMLFYSDSDEWPVIRPSVVTCARISRLVGLVVLRMADGSCTSPFTIMYDPGIAVLRPHLVGDIKPAVRKAIERYLLITFEIDQQQARATIPDELSHWGKISFLGGGDKMRCADLNRYSERHMTRDASFIKYSHEVDKNARHPRRPVVLERRIAYGQLLEILEFRADLPTITDEDNRITQRPADLLLAVVRPVKLTQKNKLGTPYYQDGQFGPIEVVDVDDLSCLVARIPDHGSGPKKWALCERFDAMGASAQDSEE</sequence>
<reference evidence="2" key="1">
    <citation type="submission" date="2014-09" db="EMBL/GenBank/DDBJ databases">
        <title>Genome sequence of the luminous mushroom Mycena chlorophos for searching fungal bioluminescence genes.</title>
        <authorList>
            <person name="Tanaka Y."/>
            <person name="Kasuga D."/>
            <person name="Oba Y."/>
            <person name="Hase S."/>
            <person name="Sato K."/>
            <person name="Oba Y."/>
            <person name="Sakakibara Y."/>
        </authorList>
    </citation>
    <scope>NUCLEOTIDE SEQUENCE</scope>
</reference>
<evidence type="ECO:0000313" key="2">
    <source>
        <dbReference type="EMBL" id="GAT52823.1"/>
    </source>
</evidence>
<proteinExistence type="predicted"/>
<gene>
    <name evidence="2" type="ORF">MCHLO_09839</name>
</gene>
<evidence type="ECO:0000256" key="1">
    <source>
        <dbReference type="SAM" id="MobiDB-lite"/>
    </source>
</evidence>
<name>A0ABQ0LP00_MYCCL</name>
<organism evidence="2 3">
    <name type="scientific">Mycena chlorophos</name>
    <name type="common">Agaric fungus</name>
    <name type="synonym">Agaricus chlorophos</name>
    <dbReference type="NCBI Taxonomy" id="658473"/>
    <lineage>
        <taxon>Eukaryota</taxon>
        <taxon>Fungi</taxon>
        <taxon>Dikarya</taxon>
        <taxon>Basidiomycota</taxon>
        <taxon>Agaricomycotina</taxon>
        <taxon>Agaricomycetes</taxon>
        <taxon>Agaricomycetidae</taxon>
        <taxon>Agaricales</taxon>
        <taxon>Marasmiineae</taxon>
        <taxon>Mycenaceae</taxon>
        <taxon>Mycena</taxon>
    </lineage>
</organism>
<dbReference type="Proteomes" id="UP000815677">
    <property type="component" value="Unassembled WGS sequence"/>
</dbReference>
<feature type="region of interest" description="Disordered" evidence="1">
    <location>
        <begin position="1"/>
        <end position="20"/>
    </location>
</feature>
<keyword evidence="3" id="KW-1185">Reference proteome</keyword>
<evidence type="ECO:0000313" key="3">
    <source>
        <dbReference type="Proteomes" id="UP000815677"/>
    </source>
</evidence>
<protein>
    <submittedName>
        <fullName evidence="2">Uncharacterized protein</fullName>
    </submittedName>
</protein>